<dbReference type="EMBL" id="FOTS01000002">
    <property type="protein sequence ID" value="SFL36185.1"/>
    <property type="molecule type" value="Genomic_DNA"/>
</dbReference>
<feature type="domain" description="Radical SAM core" evidence="5">
    <location>
        <begin position="22"/>
        <end position="248"/>
    </location>
</feature>
<evidence type="ECO:0000256" key="1">
    <source>
        <dbReference type="ARBA" id="ARBA00022691"/>
    </source>
</evidence>
<keyword evidence="4" id="KW-0411">Iron-sulfur</keyword>
<dbReference type="InterPro" id="IPR034422">
    <property type="entry name" value="HydE/PylB-like"/>
</dbReference>
<evidence type="ECO:0000313" key="6">
    <source>
        <dbReference type="EMBL" id="SFL36185.1"/>
    </source>
</evidence>
<proteinExistence type="predicted"/>
<dbReference type="PANTHER" id="PTHR43726">
    <property type="entry name" value="3-METHYLORNITHINE SYNTHASE"/>
    <property type="match status" value="1"/>
</dbReference>
<keyword evidence="1" id="KW-0949">S-adenosyl-L-methionine</keyword>
<sequence length="324" mass="35104">MTLWKLSAGTASVIGKKRIKSEALPNTAYIMLGGKCRNNCSFCSQSQSSSARGDLLSRVTWPAFDANEITSGISSAYSKGDLKRVCLQVVNSENSWDATLEAVRKLSEDGPKPICVSNHIADTGQAAEMIAAGAERICIAMDAATSEIYQLVKGQDWEEKLHLLQECASTFPGALTTHLIIGLGETEEEAVNFIADCIELGITVGLFAFTPIPGTAMADKRPPSISHYRRVQIAHYLMRKGYCRSAIRFANGKISSCNVSDLAKMLADGKAFETTGCADCNRPYYNERPGGIMYNYPRPLTRKEVEQAITESGIGGVSYDLACS</sequence>
<dbReference type="InterPro" id="IPR058240">
    <property type="entry name" value="rSAM_sf"/>
</dbReference>
<keyword evidence="3" id="KW-0408">Iron</keyword>
<dbReference type="STRING" id="1123291.SAMN04490355_1002118"/>
<evidence type="ECO:0000256" key="3">
    <source>
        <dbReference type="ARBA" id="ARBA00023004"/>
    </source>
</evidence>
<evidence type="ECO:0000256" key="2">
    <source>
        <dbReference type="ARBA" id="ARBA00022723"/>
    </source>
</evidence>
<dbReference type="SFLD" id="SFLDS00029">
    <property type="entry name" value="Radical_SAM"/>
    <property type="match status" value="1"/>
</dbReference>
<dbReference type="InterPro" id="IPR007197">
    <property type="entry name" value="rSAM"/>
</dbReference>
<dbReference type="Proteomes" id="UP000199520">
    <property type="component" value="Unassembled WGS sequence"/>
</dbReference>
<dbReference type="PANTHER" id="PTHR43726:SF1">
    <property type="entry name" value="BIOTIN SYNTHASE"/>
    <property type="match status" value="1"/>
</dbReference>
<accession>A0A1I4H1Y8</accession>
<dbReference type="GO" id="GO:0016740">
    <property type="term" value="F:transferase activity"/>
    <property type="evidence" value="ECO:0007669"/>
    <property type="project" value="TreeGrafter"/>
</dbReference>
<gene>
    <name evidence="6" type="ORF">SAMN04490355_1002118</name>
</gene>
<dbReference type="InterPro" id="IPR013785">
    <property type="entry name" value="Aldolase_TIM"/>
</dbReference>
<dbReference type="GO" id="GO:0046872">
    <property type="term" value="F:metal ion binding"/>
    <property type="evidence" value="ECO:0007669"/>
    <property type="project" value="UniProtKB-KW"/>
</dbReference>
<dbReference type="Gene3D" id="3.20.20.70">
    <property type="entry name" value="Aldolase class I"/>
    <property type="match status" value="1"/>
</dbReference>
<evidence type="ECO:0000313" key="7">
    <source>
        <dbReference type="Proteomes" id="UP000199520"/>
    </source>
</evidence>
<dbReference type="AlphaFoldDB" id="A0A1I4H1Y8"/>
<evidence type="ECO:0000256" key="4">
    <source>
        <dbReference type="ARBA" id="ARBA00023014"/>
    </source>
</evidence>
<keyword evidence="2" id="KW-0479">Metal-binding</keyword>
<keyword evidence="7" id="KW-1185">Reference proteome</keyword>
<protein>
    <submittedName>
        <fullName evidence="6">Biotin synthase</fullName>
    </submittedName>
</protein>
<dbReference type="OrthoDB" id="5495221at2"/>
<dbReference type="Pfam" id="PF04055">
    <property type="entry name" value="Radical_SAM"/>
    <property type="match status" value="1"/>
</dbReference>
<name>A0A1I4H1Y8_9FIRM</name>
<reference evidence="7" key="1">
    <citation type="submission" date="2016-10" db="EMBL/GenBank/DDBJ databases">
        <authorList>
            <person name="Varghese N."/>
            <person name="Submissions S."/>
        </authorList>
    </citation>
    <scope>NUCLEOTIDE SEQUENCE [LARGE SCALE GENOMIC DNA]</scope>
    <source>
        <strain evidence="7">DSM 13327</strain>
    </source>
</reference>
<evidence type="ECO:0000259" key="5">
    <source>
        <dbReference type="PROSITE" id="PS51918"/>
    </source>
</evidence>
<dbReference type="GO" id="GO:0051536">
    <property type="term" value="F:iron-sulfur cluster binding"/>
    <property type="evidence" value="ECO:0007669"/>
    <property type="project" value="UniProtKB-KW"/>
</dbReference>
<dbReference type="SFLD" id="SFLDG01098">
    <property type="entry name" value="Uncharacterised_Radical_SAM_Su"/>
    <property type="match status" value="1"/>
</dbReference>
<dbReference type="PROSITE" id="PS51918">
    <property type="entry name" value="RADICAL_SAM"/>
    <property type="match status" value="1"/>
</dbReference>
<dbReference type="SUPFAM" id="SSF102114">
    <property type="entry name" value="Radical SAM enzymes"/>
    <property type="match status" value="1"/>
</dbReference>
<organism evidence="6 7">
    <name type="scientific">Pelosinus propionicus DSM 13327</name>
    <dbReference type="NCBI Taxonomy" id="1123291"/>
    <lineage>
        <taxon>Bacteria</taxon>
        <taxon>Bacillati</taxon>
        <taxon>Bacillota</taxon>
        <taxon>Negativicutes</taxon>
        <taxon>Selenomonadales</taxon>
        <taxon>Sporomusaceae</taxon>
        <taxon>Pelosinus</taxon>
    </lineage>
</organism>
<dbReference type="InterPro" id="IPR006638">
    <property type="entry name" value="Elp3/MiaA/NifB-like_rSAM"/>
</dbReference>
<dbReference type="RefSeq" id="WP_090932282.1">
    <property type="nucleotide sequence ID" value="NZ_FOTS01000002.1"/>
</dbReference>
<dbReference type="SMART" id="SM00729">
    <property type="entry name" value="Elp3"/>
    <property type="match status" value="1"/>
</dbReference>